<keyword evidence="1" id="KW-0812">Transmembrane</keyword>
<evidence type="ECO:0000313" key="5">
    <source>
        <dbReference type="Proteomes" id="UP000471152"/>
    </source>
</evidence>
<dbReference type="Proteomes" id="UP000471152">
    <property type="component" value="Unassembled WGS sequence"/>
</dbReference>
<dbReference type="EMBL" id="JAAGWH010000060">
    <property type="protein sequence ID" value="NEK96311.1"/>
    <property type="molecule type" value="Genomic_DNA"/>
</dbReference>
<dbReference type="AlphaFoldDB" id="A0A6P0HBK8"/>
<dbReference type="Proteomes" id="UP000468828">
    <property type="component" value="Unassembled WGS sequence"/>
</dbReference>
<evidence type="ECO:0000313" key="3">
    <source>
        <dbReference type="EMBL" id="NEN53211.1"/>
    </source>
</evidence>
<protein>
    <submittedName>
        <fullName evidence="3">Uncharacterized protein</fullName>
    </submittedName>
</protein>
<keyword evidence="1" id="KW-1133">Transmembrane helix</keyword>
<keyword evidence="4" id="KW-1185">Reference proteome</keyword>
<dbReference type="RefSeq" id="WP_163613009.1">
    <property type="nucleotide sequence ID" value="NZ_JAAGWB010000063.1"/>
</dbReference>
<name>A0A6P0HBK8_9ACTN</name>
<comment type="caution">
    <text evidence="3">The sequence shown here is derived from an EMBL/GenBank/DDBJ whole genome shotgun (WGS) entry which is preliminary data.</text>
</comment>
<proteinExistence type="predicted"/>
<organism evidence="3 5">
    <name type="scientific">Modestobacter muralis</name>
    <dbReference type="NCBI Taxonomy" id="1608614"/>
    <lineage>
        <taxon>Bacteria</taxon>
        <taxon>Bacillati</taxon>
        <taxon>Actinomycetota</taxon>
        <taxon>Actinomycetes</taxon>
        <taxon>Geodermatophilales</taxon>
        <taxon>Geodermatophilaceae</taxon>
        <taxon>Modestobacter</taxon>
    </lineage>
</organism>
<keyword evidence="1" id="KW-0472">Membrane</keyword>
<gene>
    <name evidence="3" type="ORF">G3R41_20100</name>
    <name evidence="2" type="ORF">GCU67_19385</name>
</gene>
<evidence type="ECO:0000256" key="1">
    <source>
        <dbReference type="SAM" id="Phobius"/>
    </source>
</evidence>
<sequence length="92" mass="9320">MHLSVPATSTPRLPALHVPALRLPRGLTPSAALLSLLYVAAVIVALTAPGQHAVAGSVVLLGLVARSVVRHRRPAAAAVPFREPAPATATAA</sequence>
<reference evidence="2 4" key="1">
    <citation type="submission" date="2020-01" db="EMBL/GenBank/DDBJ databases">
        <title>the WGS Modestobacter muralis CPCC 204518.</title>
        <authorList>
            <person name="Jiang Z."/>
        </authorList>
    </citation>
    <scope>NUCLEOTIDE SEQUENCE [LARGE SCALE GENOMIC DNA]</scope>
    <source>
        <strain evidence="2 4">DSM 100205</strain>
    </source>
</reference>
<evidence type="ECO:0000313" key="2">
    <source>
        <dbReference type="EMBL" id="NEK96311.1"/>
    </source>
</evidence>
<dbReference type="EMBL" id="JAAGWB010000063">
    <property type="protein sequence ID" value="NEN53211.1"/>
    <property type="molecule type" value="Genomic_DNA"/>
</dbReference>
<reference evidence="3 5" key="2">
    <citation type="submission" date="2020-02" db="EMBL/GenBank/DDBJ databases">
        <title>The WGS of Modestobacter muralis DSM 100205.</title>
        <authorList>
            <person name="Jiang Z."/>
        </authorList>
    </citation>
    <scope>NUCLEOTIDE SEQUENCE [LARGE SCALE GENOMIC DNA]</scope>
    <source>
        <strain evidence="3 5">DSM 100205</strain>
    </source>
</reference>
<feature type="transmembrane region" description="Helical" evidence="1">
    <location>
        <begin position="31"/>
        <end position="64"/>
    </location>
</feature>
<accession>A0A6P0HBK8</accession>
<evidence type="ECO:0000313" key="4">
    <source>
        <dbReference type="Proteomes" id="UP000468828"/>
    </source>
</evidence>